<dbReference type="AlphaFoldDB" id="A0A833SI11"/>
<accession>A0A833SI11</accession>
<gene>
    <name evidence="1" type="ORF">GN244_ATG18227</name>
</gene>
<proteinExistence type="predicted"/>
<reference evidence="1" key="1">
    <citation type="submission" date="2020-04" db="EMBL/GenBank/DDBJ databases">
        <title>Hybrid Assembly of Korean Phytophthora infestans isolates.</title>
        <authorList>
            <person name="Prokchorchik M."/>
            <person name="Lee Y."/>
            <person name="Seo J."/>
            <person name="Cho J.-H."/>
            <person name="Park Y.-E."/>
            <person name="Jang D.-C."/>
            <person name="Im J.-S."/>
            <person name="Choi J.-G."/>
            <person name="Park H.-J."/>
            <person name="Lee G.-B."/>
            <person name="Lee Y.-G."/>
            <person name="Hong S.-Y."/>
            <person name="Cho K."/>
            <person name="Sohn K.H."/>
        </authorList>
    </citation>
    <scope>NUCLEOTIDE SEQUENCE</scope>
    <source>
        <strain evidence="1">KR_1_A1</strain>
    </source>
</reference>
<evidence type="ECO:0000313" key="1">
    <source>
        <dbReference type="EMBL" id="KAF4030013.1"/>
    </source>
</evidence>
<comment type="caution">
    <text evidence="1">The sequence shown here is derived from an EMBL/GenBank/DDBJ whole genome shotgun (WGS) entry which is preliminary data.</text>
</comment>
<sequence length="125" mass="14495">MDASGAQLGGISSQDEHEYSLIVEILKELSRLRLGQHITLYMNRTSLPFASFRSSHRADALSRLPSADDFDTDAVYSFVEDEDFFSLTYERLADEDSFSLTYDRLALQQQDQELSDARRRYPYYF</sequence>
<organism evidence="1 2">
    <name type="scientific">Phytophthora infestans</name>
    <name type="common">Potato late blight agent</name>
    <name type="synonym">Botrytis infestans</name>
    <dbReference type="NCBI Taxonomy" id="4787"/>
    <lineage>
        <taxon>Eukaryota</taxon>
        <taxon>Sar</taxon>
        <taxon>Stramenopiles</taxon>
        <taxon>Oomycota</taxon>
        <taxon>Peronosporomycetes</taxon>
        <taxon>Peronosporales</taxon>
        <taxon>Peronosporaceae</taxon>
        <taxon>Phytophthora</taxon>
    </lineage>
</organism>
<dbReference type="EMBL" id="WSZM01000723">
    <property type="protein sequence ID" value="KAF4030013.1"/>
    <property type="molecule type" value="Genomic_DNA"/>
</dbReference>
<name>A0A833SI11_PHYIN</name>
<keyword evidence="2" id="KW-1185">Reference proteome</keyword>
<protein>
    <submittedName>
        <fullName evidence="1">Uncharacterized protein</fullName>
    </submittedName>
</protein>
<dbReference type="Proteomes" id="UP000602510">
    <property type="component" value="Unassembled WGS sequence"/>
</dbReference>
<evidence type="ECO:0000313" key="2">
    <source>
        <dbReference type="Proteomes" id="UP000602510"/>
    </source>
</evidence>